<reference evidence="2 3" key="1">
    <citation type="submission" date="2019-07" db="EMBL/GenBank/DDBJ databases">
        <title>Serratia dokdonensis sp. nov., an elicitor of systemic resistance in Nicotiana Tabacum.</title>
        <authorList>
            <person name="Son J.-S."/>
            <person name="Hwang Y.-J."/>
            <person name="Lee S.-Y."/>
            <person name="Ghim S.-Y."/>
        </authorList>
    </citation>
    <scope>NUCLEOTIDE SEQUENCE [LARGE SCALE GENOMIC DNA]</scope>
    <source>
        <strain evidence="2 3">KUDC3025</strain>
    </source>
</reference>
<proteinExistence type="inferred from homology"/>
<evidence type="ECO:0000313" key="3">
    <source>
        <dbReference type="Proteomes" id="UP000430368"/>
    </source>
</evidence>
<keyword evidence="3" id="KW-1185">Reference proteome</keyword>
<organism evidence="2 3">
    <name type="scientific">Serratia rhizosphaerae</name>
    <dbReference type="NCBI Taxonomy" id="2597702"/>
    <lineage>
        <taxon>Bacteria</taxon>
        <taxon>Pseudomonadati</taxon>
        <taxon>Pseudomonadota</taxon>
        <taxon>Gammaproteobacteria</taxon>
        <taxon>Enterobacterales</taxon>
        <taxon>Yersiniaceae</taxon>
        <taxon>Serratia</taxon>
    </lineage>
</organism>
<dbReference type="Pfam" id="PF06062">
    <property type="entry name" value="UPF0231"/>
    <property type="match status" value="1"/>
</dbReference>
<comment type="similarity">
    <text evidence="1">Belongs to the UPF0231 family.</text>
</comment>
<accession>A0ABX6GRM1</accession>
<gene>
    <name evidence="2" type="ORF">FO014_19235</name>
</gene>
<protein>
    <submittedName>
        <fullName evidence="2">Uncharacterized protein</fullName>
    </submittedName>
</protein>
<evidence type="ECO:0000256" key="1">
    <source>
        <dbReference type="ARBA" id="ARBA00005367"/>
    </source>
</evidence>
<evidence type="ECO:0000313" key="2">
    <source>
        <dbReference type="EMBL" id="QHA88936.1"/>
    </source>
</evidence>
<sequence length="108" mass="12242">MRFFIDNQGYPSLDIDYEHHVLADFLSGDIQRSLFGVNEYIAACNKVASGAVETWSGTGNAHTVTIKSDGVNIFNEYSEEELNIKSIEEFRKYLENWKKLLISNGSTE</sequence>
<dbReference type="Proteomes" id="UP000430368">
    <property type="component" value="Chromosome"/>
</dbReference>
<dbReference type="InterPro" id="IPR008249">
    <property type="entry name" value="UPF0231"/>
</dbReference>
<dbReference type="EMBL" id="CP041764">
    <property type="protein sequence ID" value="QHA88936.1"/>
    <property type="molecule type" value="Genomic_DNA"/>
</dbReference>
<name>A0ABX6GRM1_9GAMM</name>
<dbReference type="RefSeq" id="WP_160030659.1">
    <property type="nucleotide sequence ID" value="NZ_CP041764.1"/>
</dbReference>